<feature type="domain" description="Cyclic nucleotide-binding" evidence="19">
    <location>
        <begin position="520"/>
        <end position="616"/>
    </location>
</feature>
<evidence type="ECO:0000256" key="4">
    <source>
        <dbReference type="ARBA" id="ARBA00022553"/>
    </source>
</evidence>
<dbReference type="Pfam" id="PF24179">
    <property type="entry name" value="NTE_Ploop"/>
    <property type="match status" value="1"/>
</dbReference>
<dbReference type="InterPro" id="IPR014710">
    <property type="entry name" value="RmlC-like_jellyroll"/>
</dbReference>
<dbReference type="InterPro" id="IPR056556">
    <property type="entry name" value="NTE1_P-loop_dom"/>
</dbReference>
<evidence type="ECO:0000256" key="1">
    <source>
        <dbReference type="ARBA" id="ARBA00004643"/>
    </source>
</evidence>
<dbReference type="FunFam" id="2.60.120.10:FF:000012">
    <property type="entry name" value="neuropathy target esterase isoform X2"/>
    <property type="match status" value="1"/>
</dbReference>
<keyword evidence="22" id="KW-1185">Reference proteome</keyword>
<evidence type="ECO:0000256" key="14">
    <source>
        <dbReference type="ARBA" id="ARBA00048133"/>
    </source>
</evidence>
<evidence type="ECO:0000256" key="11">
    <source>
        <dbReference type="ARBA" id="ARBA00023098"/>
    </source>
</evidence>
<evidence type="ECO:0000259" key="20">
    <source>
        <dbReference type="PROSITE" id="PS51635"/>
    </source>
</evidence>
<dbReference type="KEGG" id="aqu:100642017"/>
<evidence type="ECO:0000256" key="8">
    <source>
        <dbReference type="ARBA" id="ARBA00022824"/>
    </source>
</evidence>
<evidence type="ECO:0000259" key="19">
    <source>
        <dbReference type="PROSITE" id="PS50042"/>
    </source>
</evidence>
<keyword evidence="10" id="KW-1133">Transmembrane helix</keyword>
<keyword evidence="11 17" id="KW-0443">Lipid metabolism</keyword>
<feature type="active site" description="Proton acceptor" evidence="17">
    <location>
        <position position="1130"/>
    </location>
</feature>
<dbReference type="PANTHER" id="PTHR14226:SF29">
    <property type="entry name" value="NEUROPATHY TARGET ESTERASE SWS"/>
    <property type="match status" value="1"/>
</dbReference>
<dbReference type="InterPro" id="IPR016035">
    <property type="entry name" value="Acyl_Trfase/lysoPLipase"/>
</dbReference>
<dbReference type="GO" id="GO:0005789">
    <property type="term" value="C:endoplasmic reticulum membrane"/>
    <property type="evidence" value="ECO:0007669"/>
    <property type="project" value="UniProtKB-SubCell"/>
</dbReference>
<name>A0AAN0J886_AMPQE</name>
<organism evidence="21 22">
    <name type="scientific">Amphimedon queenslandica</name>
    <name type="common">Sponge</name>
    <dbReference type="NCBI Taxonomy" id="400682"/>
    <lineage>
        <taxon>Eukaryota</taxon>
        <taxon>Metazoa</taxon>
        <taxon>Porifera</taxon>
        <taxon>Demospongiae</taxon>
        <taxon>Heteroscleromorpha</taxon>
        <taxon>Haplosclerida</taxon>
        <taxon>Niphatidae</taxon>
        <taxon>Amphimedon</taxon>
    </lineage>
</organism>
<keyword evidence="12" id="KW-0472">Membrane</keyword>
<evidence type="ECO:0000256" key="13">
    <source>
        <dbReference type="ARBA" id="ARBA00047314"/>
    </source>
</evidence>
<feature type="active site" description="Nucleophile" evidence="17">
    <location>
        <position position="1010"/>
    </location>
</feature>
<dbReference type="FunFam" id="2.60.120.10:FF:000022">
    <property type="entry name" value="Patatin like phospholipase domain containing 7"/>
    <property type="match status" value="1"/>
</dbReference>
<dbReference type="Gene3D" id="2.60.120.10">
    <property type="entry name" value="Jelly Rolls"/>
    <property type="match status" value="3"/>
</dbReference>
<evidence type="ECO:0000256" key="5">
    <source>
        <dbReference type="ARBA" id="ARBA00022692"/>
    </source>
</evidence>
<sequence>MASETVSPHSVSPSLSPSVSVDPMINSSVALMYNLWMDWGIKQSQELSLLLYNNQLASVTSVLILLLSCAFVYCCNCCCCCCYRRQQERRQSKVVPSSRSSEIRKRDLVRHLGRRVMRVGKTRLHEFRRNSIGFRFQPLPPSTSDIQLHREPPAAYLEADLELESQIPHDVMYLLKSVRVFGHFEKPLFMELCKHVETKFVPSGAILFRPGQVDDSIYVVQNGKLHVFLIEQDGTEFPLKDAGTGESVHSLLSLMDAIIGQPHPFRTVSARAVRDTYVLQIRANSFKKFFDENPDSLLRIIQIIMLRLQRVTFLALNQFLGLGQELLIQKVSIPTDLNIYKLKHSFQRTGTNQSLQVDDYETSDTINSFSTQLVGGDSDSEGLTSDGRNSDPPPPPLEVTKYDSTGDESTGKKPKAVAIDTSQNASFTHRLIPAQSPEFDNVINQARVDRMEFGGSQPVKANLIQNVPLRYSHFVSLESNDILQAATADLIKIFQLKDNSLLNGRIQLIEVACNSVLGYEGDLDSCVYFIVSGRIKVFKLHSSKESGSCSHEELLYYAQPGEFVGVLSALTGEPSFISLKAASYSHLIAITKTNLYQILSEHPIAVCGIASDLVRRLSHFVKQMDFALDWMDLEAGKALYRQGEESTVAYIILNGRLRSVVKNEDGKKELADEYGRGETVGVVEVMTKSPRATTVHAIRDTELASVPLGLLNTIKMKKPQVVSRLIQLLGEKIMGSYNRVLSMPAGPTESKSTVELIIMYINMYSLDSTMLSKHLVSNLSTVAVVPISADIPLSHITRHLTAAVNTIVSAKRLTSKLIEEELGTSALESVHEYRLCTWLGHQEDTHKIVIYQANGSLTPWTARCIRQADCILLVGVGDQVPNFNSMGTIVTQVEKISARVRKELVLLHKEGVAHPQGTVQWLNALGWLSSYFHVRCPDEFFTETSSAADERSLPTPPDKHSDIARLARRLTGTSVGLVLGGGGARGLSHCGIIKAFQEAGVPIDMVGGTSIGALVGALYSEECDAGEVLKRASTFSKRMAAYWDKILDLTYPSMSMFTGRAFNTIIYNVFHERHIEDLWLPYYCVTTDVTDSKMRVHTAGCLWRYVRASMSLSGYLPPLCDPVDGHLLLDGGYVNNLPADLMSSQGAEHIIAIDVGSEDNNALLNYGDSISGWRIICNKLNPFSKTMRIPNLTEIQSRLAYVSCVRQLETVKNDSSCEYIRPPIDNIATMQFGSFDEIAHIGYKHCKSVLSSWTKSHTLSHLLTETLAKDFRQKRNLMEPSDKSLSRKVPSIHNLAALAAEIPQLKNKETVMQDEDIDGYWSNPEVVPVSTEEPDEEEEDSYEEQSLKKGTDTKNNRQQLVTNNSNRSMAYSDSEIHNIN</sequence>
<comment type="catalytic activity">
    <reaction evidence="13">
        <text>1-(9Z-octadecenoyl)-sn-glycero-3-phosphocholine + H2O = sn-glycerol 3-phosphocholine + (9Z)-octadecenoate + H(+)</text>
        <dbReference type="Rhea" id="RHEA:40807"/>
        <dbReference type="ChEBI" id="CHEBI:15377"/>
        <dbReference type="ChEBI" id="CHEBI:15378"/>
        <dbReference type="ChEBI" id="CHEBI:16870"/>
        <dbReference type="ChEBI" id="CHEBI:28610"/>
        <dbReference type="ChEBI" id="CHEBI:30823"/>
    </reaction>
    <physiologicalReaction direction="left-to-right" evidence="13">
        <dbReference type="Rhea" id="RHEA:40808"/>
    </physiologicalReaction>
</comment>
<dbReference type="GO" id="GO:0046470">
    <property type="term" value="P:phosphatidylcholine metabolic process"/>
    <property type="evidence" value="ECO:0007669"/>
    <property type="project" value="InterPro"/>
</dbReference>
<protein>
    <recommendedName>
        <fullName evidence="3">lysophospholipase</fullName>
        <ecNumber evidence="3">3.1.1.5</ecNumber>
    </recommendedName>
</protein>
<keyword evidence="7 17" id="KW-0378">Hydrolase</keyword>
<dbReference type="PROSITE" id="PS51635">
    <property type="entry name" value="PNPLA"/>
    <property type="match status" value="1"/>
</dbReference>
<keyword evidence="4" id="KW-0597">Phosphoprotein</keyword>
<dbReference type="Proteomes" id="UP000007879">
    <property type="component" value="Unassembled WGS sequence"/>
</dbReference>
<evidence type="ECO:0000256" key="3">
    <source>
        <dbReference type="ARBA" id="ARBA00013274"/>
    </source>
</evidence>
<evidence type="ECO:0000256" key="15">
    <source>
        <dbReference type="ARBA" id="ARBA00048454"/>
    </source>
</evidence>
<comment type="catalytic activity">
    <reaction evidence="14">
        <text>1-hexadecanoyl-sn-glycero-3-phosphate + H2O = sn-glycerol 3-phosphate + hexadecanoate + H(+)</text>
        <dbReference type="Rhea" id="RHEA:49092"/>
        <dbReference type="ChEBI" id="CHEBI:7896"/>
        <dbReference type="ChEBI" id="CHEBI:15377"/>
        <dbReference type="ChEBI" id="CHEBI:15378"/>
        <dbReference type="ChEBI" id="CHEBI:57518"/>
        <dbReference type="ChEBI" id="CHEBI:57597"/>
    </reaction>
    <physiologicalReaction direction="left-to-right" evidence="14">
        <dbReference type="Rhea" id="RHEA:49093"/>
    </physiologicalReaction>
</comment>
<feature type="region of interest" description="Disordered" evidence="18">
    <location>
        <begin position="1315"/>
        <end position="1380"/>
    </location>
</feature>
<evidence type="ECO:0000313" key="21">
    <source>
        <dbReference type="EnsemblMetazoa" id="XP_019852918.1"/>
    </source>
</evidence>
<evidence type="ECO:0000256" key="16">
    <source>
        <dbReference type="ARBA" id="ARBA00048656"/>
    </source>
</evidence>
<evidence type="ECO:0000256" key="12">
    <source>
        <dbReference type="ARBA" id="ARBA00023136"/>
    </source>
</evidence>
<dbReference type="InterPro" id="IPR000595">
    <property type="entry name" value="cNMP-bd_dom"/>
</dbReference>
<evidence type="ECO:0000256" key="7">
    <source>
        <dbReference type="ARBA" id="ARBA00022801"/>
    </source>
</evidence>
<dbReference type="SUPFAM" id="SSF52151">
    <property type="entry name" value="FabD/lysophospholipase-like"/>
    <property type="match status" value="1"/>
</dbReference>
<comment type="catalytic activity">
    <reaction evidence="15">
        <text>a 1-acyl-sn-glycero-3-phosphocholine + H2O = sn-glycerol 3-phosphocholine + a fatty acid + H(+)</text>
        <dbReference type="Rhea" id="RHEA:15177"/>
        <dbReference type="ChEBI" id="CHEBI:15377"/>
        <dbReference type="ChEBI" id="CHEBI:15378"/>
        <dbReference type="ChEBI" id="CHEBI:16870"/>
        <dbReference type="ChEBI" id="CHEBI:28868"/>
        <dbReference type="ChEBI" id="CHEBI:58168"/>
        <dbReference type="EC" id="3.1.1.5"/>
    </reaction>
    <physiologicalReaction direction="left-to-right" evidence="15">
        <dbReference type="Rhea" id="RHEA:15178"/>
    </physiologicalReaction>
</comment>
<dbReference type="RefSeq" id="XP_019852918.1">
    <property type="nucleotide sequence ID" value="XM_019997359.1"/>
</dbReference>
<dbReference type="GO" id="GO:0016042">
    <property type="term" value="P:lipid catabolic process"/>
    <property type="evidence" value="ECO:0007669"/>
    <property type="project" value="UniProtKB-UniRule"/>
</dbReference>
<dbReference type="EnsemblMetazoa" id="XM_019997359.1">
    <property type="protein sequence ID" value="XP_019852918.1"/>
    <property type="gene ID" value="LOC100642017"/>
</dbReference>
<evidence type="ECO:0000313" key="22">
    <source>
        <dbReference type="Proteomes" id="UP000007879"/>
    </source>
</evidence>
<dbReference type="Gene3D" id="3.40.1090.10">
    <property type="entry name" value="Cytosolic phospholipase A2 catalytic domain"/>
    <property type="match status" value="1"/>
</dbReference>
<reference evidence="21" key="2">
    <citation type="submission" date="2024-06" db="UniProtKB">
        <authorList>
            <consortium name="EnsemblMetazoa"/>
        </authorList>
    </citation>
    <scope>IDENTIFICATION</scope>
</reference>
<dbReference type="SMART" id="SM00100">
    <property type="entry name" value="cNMP"/>
    <property type="match status" value="3"/>
</dbReference>
<dbReference type="Pfam" id="PF00027">
    <property type="entry name" value="cNMP_binding"/>
    <property type="match status" value="3"/>
</dbReference>
<comment type="catalytic activity">
    <reaction evidence="16">
        <text>1-hexadecanoyl-sn-glycero-3-phosphocholine + H2O = sn-glycerol 3-phosphocholine + hexadecanoate + H(+)</text>
        <dbReference type="Rhea" id="RHEA:40435"/>
        <dbReference type="ChEBI" id="CHEBI:7896"/>
        <dbReference type="ChEBI" id="CHEBI:15377"/>
        <dbReference type="ChEBI" id="CHEBI:15378"/>
        <dbReference type="ChEBI" id="CHEBI:16870"/>
        <dbReference type="ChEBI" id="CHEBI:72998"/>
    </reaction>
    <physiologicalReaction direction="left-to-right" evidence="16">
        <dbReference type="Rhea" id="RHEA:40436"/>
    </physiologicalReaction>
</comment>
<feature type="compositionally biased region" description="Acidic residues" evidence="18">
    <location>
        <begin position="1332"/>
        <end position="1343"/>
    </location>
</feature>
<dbReference type="Pfam" id="PF01734">
    <property type="entry name" value="Patatin"/>
    <property type="match status" value="1"/>
</dbReference>
<dbReference type="GO" id="GO:0004622">
    <property type="term" value="F:phosphatidylcholine lysophospholipase activity"/>
    <property type="evidence" value="ECO:0007669"/>
    <property type="project" value="UniProtKB-EC"/>
</dbReference>
<evidence type="ECO:0000256" key="9">
    <source>
        <dbReference type="ARBA" id="ARBA00022963"/>
    </source>
</evidence>
<dbReference type="GeneID" id="100642017"/>
<evidence type="ECO:0000256" key="10">
    <source>
        <dbReference type="ARBA" id="ARBA00022989"/>
    </source>
</evidence>
<dbReference type="InterPro" id="IPR018490">
    <property type="entry name" value="cNMP-bd_dom_sf"/>
</dbReference>
<keyword evidence="8" id="KW-0256">Endoplasmic reticulum</keyword>
<proteinExistence type="inferred from homology"/>
<dbReference type="PROSITE" id="PS50042">
    <property type="entry name" value="CNMP_BINDING_3"/>
    <property type="match status" value="3"/>
</dbReference>
<dbReference type="CDD" id="cd00038">
    <property type="entry name" value="CAP_ED"/>
    <property type="match status" value="3"/>
</dbReference>
<dbReference type="FunFam" id="2.60.120.10:FF:000010">
    <property type="entry name" value="neuropathy target esterase isoform X1"/>
    <property type="match status" value="1"/>
</dbReference>
<feature type="compositionally biased region" description="Basic and acidic residues" evidence="18">
    <location>
        <begin position="1345"/>
        <end position="1355"/>
    </location>
</feature>
<feature type="short sequence motif" description="GXGXXG" evidence="17">
    <location>
        <begin position="981"/>
        <end position="986"/>
    </location>
</feature>
<evidence type="ECO:0000256" key="2">
    <source>
        <dbReference type="ARBA" id="ARBA00006636"/>
    </source>
</evidence>
<dbReference type="PANTHER" id="PTHR14226">
    <property type="entry name" value="NEUROPATHY TARGET ESTERASE/SWISS CHEESE D.MELANOGASTER"/>
    <property type="match status" value="1"/>
</dbReference>
<reference evidence="22" key="1">
    <citation type="journal article" date="2010" name="Nature">
        <title>The Amphimedon queenslandica genome and the evolution of animal complexity.</title>
        <authorList>
            <person name="Srivastava M."/>
            <person name="Simakov O."/>
            <person name="Chapman J."/>
            <person name="Fahey B."/>
            <person name="Gauthier M.E."/>
            <person name="Mitros T."/>
            <person name="Richards G.S."/>
            <person name="Conaco C."/>
            <person name="Dacre M."/>
            <person name="Hellsten U."/>
            <person name="Larroux C."/>
            <person name="Putnam N.H."/>
            <person name="Stanke M."/>
            <person name="Adamska M."/>
            <person name="Darling A."/>
            <person name="Degnan S.M."/>
            <person name="Oakley T.H."/>
            <person name="Plachetzki D.C."/>
            <person name="Zhai Y."/>
            <person name="Adamski M."/>
            <person name="Calcino A."/>
            <person name="Cummins S.F."/>
            <person name="Goodstein D.M."/>
            <person name="Harris C."/>
            <person name="Jackson D.J."/>
            <person name="Leys S.P."/>
            <person name="Shu S."/>
            <person name="Woodcroft B.J."/>
            <person name="Vervoort M."/>
            <person name="Kosik K.S."/>
            <person name="Manning G."/>
            <person name="Degnan B.M."/>
            <person name="Rokhsar D.S."/>
        </authorList>
    </citation>
    <scope>NUCLEOTIDE SEQUENCE [LARGE SCALE GENOMIC DNA]</scope>
</reference>
<feature type="domain" description="Cyclic nucleotide-binding" evidence="19">
    <location>
        <begin position="180"/>
        <end position="307"/>
    </location>
</feature>
<feature type="region of interest" description="Disordered" evidence="18">
    <location>
        <begin position="369"/>
        <end position="414"/>
    </location>
</feature>
<dbReference type="InterPro" id="IPR002641">
    <property type="entry name" value="PNPLA_dom"/>
</dbReference>
<comment type="subcellular location">
    <subcellularLocation>
        <location evidence="1">Endoplasmic reticulum membrane</location>
        <topology evidence="1">Single-pass type III membrane protein</topology>
    </subcellularLocation>
</comment>
<dbReference type="PROSITE" id="PS01237">
    <property type="entry name" value="UPF0028"/>
    <property type="match status" value="1"/>
</dbReference>
<dbReference type="InterPro" id="IPR050301">
    <property type="entry name" value="NTE"/>
</dbReference>
<keyword evidence="5" id="KW-0812">Transmembrane</keyword>
<evidence type="ECO:0000256" key="17">
    <source>
        <dbReference type="PROSITE-ProRule" id="PRU01161"/>
    </source>
</evidence>
<feature type="compositionally biased region" description="Polar residues" evidence="18">
    <location>
        <begin position="1356"/>
        <end position="1380"/>
    </location>
</feature>
<evidence type="ECO:0000256" key="18">
    <source>
        <dbReference type="SAM" id="MobiDB-lite"/>
    </source>
</evidence>
<comment type="similarity">
    <text evidence="2">Belongs to the NTE family.</text>
</comment>
<keyword evidence="6" id="KW-0677">Repeat</keyword>
<dbReference type="InterPro" id="IPR001423">
    <property type="entry name" value="LysoPLipase_patatin_CS"/>
</dbReference>
<feature type="domain" description="PNPLA" evidence="20">
    <location>
        <begin position="977"/>
        <end position="1143"/>
    </location>
</feature>
<feature type="domain" description="Cyclic nucleotide-binding" evidence="19">
    <location>
        <begin position="627"/>
        <end position="732"/>
    </location>
</feature>
<keyword evidence="9 17" id="KW-0442">Lipid degradation</keyword>
<dbReference type="SUPFAM" id="SSF51206">
    <property type="entry name" value="cAMP-binding domain-like"/>
    <property type="match status" value="3"/>
</dbReference>
<feature type="short sequence motif" description="DGA/G" evidence="17">
    <location>
        <begin position="1130"/>
        <end position="1132"/>
    </location>
</feature>
<feature type="short sequence motif" description="GXSXG" evidence="17">
    <location>
        <begin position="1008"/>
        <end position="1012"/>
    </location>
</feature>
<evidence type="ECO:0000256" key="6">
    <source>
        <dbReference type="ARBA" id="ARBA00022737"/>
    </source>
</evidence>
<accession>A0AAN0J886</accession>
<dbReference type="EC" id="3.1.1.5" evidence="3"/>